<protein>
    <submittedName>
        <fullName evidence="2">Uncharacterized protein</fullName>
    </submittedName>
</protein>
<proteinExistence type="predicted"/>
<evidence type="ECO:0000313" key="3">
    <source>
        <dbReference type="Proteomes" id="UP000250275"/>
    </source>
</evidence>
<feature type="region of interest" description="Disordered" evidence="1">
    <location>
        <begin position="1"/>
        <end position="21"/>
    </location>
</feature>
<dbReference type="Proteomes" id="UP000250275">
    <property type="component" value="Unassembled WGS sequence"/>
</dbReference>
<reference evidence="2 3" key="1">
    <citation type="submission" date="2015-07" db="EMBL/GenBank/DDBJ databases">
        <title>The genome of Eufriesea mexicana.</title>
        <authorList>
            <person name="Pan H."/>
            <person name="Kapheim K."/>
        </authorList>
    </citation>
    <scope>NUCLEOTIDE SEQUENCE [LARGE SCALE GENOMIC DNA]</scope>
    <source>
        <strain evidence="2">0111107269</strain>
        <tissue evidence="2">Whole body</tissue>
    </source>
</reference>
<name>A0A310SAX0_9HYME</name>
<keyword evidence="3" id="KW-1185">Reference proteome</keyword>
<sequence>MVHTAGVFRGSSDRKHVDHATSDTSGYVNLAWKNSTEQKREKGREEEKPAIGGCAEEVRIFDRFGMADVVTNLNTAAGMSREWKGEILEEKLEDGAVIPLVYEEFRESHEIAALWTLRTVSILIRYLEWSGIYQIGCCEALQPGRHYVPLHQGEELNHPQWSDRRHMPDQLQAYTLAAYDQCCWNHALTPEETLTRGLSWNLMHDEIDSGLNECRRLGVTMTYEAWNCRVHGSTSHRLLSTLTKRGIFDSELHNISRMLTPQSGNVPRLAAAPPLMPQTVRYTRKSDESPTPPRERYHHAGQKPWKEYVPWNPKSNKANTATKAIPSVEITSLQLTEASKLIVDTGSELCHSISNQALGDSPLNKCRLYRHPKTTRYQRERAFLAQGAVVSSVEMSLTLKEVETPSSPLASTICIHHDNDAIKGNKLRRCRSRQIGLRLSGKDPLYLEILAIDNRVEVKAIFELLIGWTNLFTDETLRNIVHPPPEHCSRRINMFSDDLDAIAIQELQNTGTSSLEILTLHNTVLSTVIITYICQKRAVAVGLIFSLMMSIVQQLWSEKWRNITIETLTIYKTELRTADIPALKRCMTLCIDNADPKAIIE</sequence>
<dbReference type="AlphaFoldDB" id="A0A310SAX0"/>
<feature type="region of interest" description="Disordered" evidence="1">
    <location>
        <begin position="282"/>
        <end position="301"/>
    </location>
</feature>
<feature type="compositionally biased region" description="Basic and acidic residues" evidence="1">
    <location>
        <begin position="11"/>
        <end position="21"/>
    </location>
</feature>
<evidence type="ECO:0000256" key="1">
    <source>
        <dbReference type="SAM" id="MobiDB-lite"/>
    </source>
</evidence>
<accession>A0A310SAX0</accession>
<gene>
    <name evidence="2" type="ORF">WN48_03308</name>
</gene>
<dbReference type="EMBL" id="KQ761870">
    <property type="protein sequence ID" value="OAD56474.1"/>
    <property type="molecule type" value="Genomic_DNA"/>
</dbReference>
<organism evidence="2 3">
    <name type="scientific">Eufriesea mexicana</name>
    <dbReference type="NCBI Taxonomy" id="516756"/>
    <lineage>
        <taxon>Eukaryota</taxon>
        <taxon>Metazoa</taxon>
        <taxon>Ecdysozoa</taxon>
        <taxon>Arthropoda</taxon>
        <taxon>Hexapoda</taxon>
        <taxon>Insecta</taxon>
        <taxon>Pterygota</taxon>
        <taxon>Neoptera</taxon>
        <taxon>Endopterygota</taxon>
        <taxon>Hymenoptera</taxon>
        <taxon>Apocrita</taxon>
        <taxon>Aculeata</taxon>
        <taxon>Apoidea</taxon>
        <taxon>Anthophila</taxon>
        <taxon>Apidae</taxon>
        <taxon>Eufriesea</taxon>
    </lineage>
</organism>
<evidence type="ECO:0000313" key="2">
    <source>
        <dbReference type="EMBL" id="OAD56474.1"/>
    </source>
</evidence>